<organism evidence="1 2">
    <name type="scientific">Didymella exigua CBS 183.55</name>
    <dbReference type="NCBI Taxonomy" id="1150837"/>
    <lineage>
        <taxon>Eukaryota</taxon>
        <taxon>Fungi</taxon>
        <taxon>Dikarya</taxon>
        <taxon>Ascomycota</taxon>
        <taxon>Pezizomycotina</taxon>
        <taxon>Dothideomycetes</taxon>
        <taxon>Pleosporomycetidae</taxon>
        <taxon>Pleosporales</taxon>
        <taxon>Pleosporineae</taxon>
        <taxon>Didymellaceae</taxon>
        <taxon>Didymella</taxon>
    </lineage>
</organism>
<sequence length="178" mass="19373">MTKGRLCPNIAPIRQGVATLSDTQAAGSQRHLEIISRTMRGRTIIACRSCLCCGHRSSVKTRYSLLARITWSLILCSAWPGPNCGFILGARPTPQIPHIVLVLNSEPVRSCLVCSDIGRYTRDEASSDSAIGCRTIAAARLVYCSWSPELGPTENVASRNAGRRAIDAWLICRVRSSC</sequence>
<accession>A0A6A5R8X0</accession>
<name>A0A6A5R8X0_9PLEO</name>
<dbReference type="EMBL" id="ML979003">
    <property type="protein sequence ID" value="KAF1923628.1"/>
    <property type="molecule type" value="Genomic_DNA"/>
</dbReference>
<dbReference type="RefSeq" id="XP_033443881.1">
    <property type="nucleotide sequence ID" value="XM_033589203.1"/>
</dbReference>
<reference evidence="1" key="1">
    <citation type="journal article" date="2020" name="Stud. Mycol.">
        <title>101 Dothideomycetes genomes: a test case for predicting lifestyles and emergence of pathogens.</title>
        <authorList>
            <person name="Haridas S."/>
            <person name="Albert R."/>
            <person name="Binder M."/>
            <person name="Bloem J."/>
            <person name="Labutti K."/>
            <person name="Salamov A."/>
            <person name="Andreopoulos B."/>
            <person name="Baker S."/>
            <person name="Barry K."/>
            <person name="Bills G."/>
            <person name="Bluhm B."/>
            <person name="Cannon C."/>
            <person name="Castanera R."/>
            <person name="Culley D."/>
            <person name="Daum C."/>
            <person name="Ezra D."/>
            <person name="Gonzalez J."/>
            <person name="Henrissat B."/>
            <person name="Kuo A."/>
            <person name="Liang C."/>
            <person name="Lipzen A."/>
            <person name="Lutzoni F."/>
            <person name="Magnuson J."/>
            <person name="Mondo S."/>
            <person name="Nolan M."/>
            <person name="Ohm R."/>
            <person name="Pangilinan J."/>
            <person name="Park H.-J."/>
            <person name="Ramirez L."/>
            <person name="Alfaro M."/>
            <person name="Sun H."/>
            <person name="Tritt A."/>
            <person name="Yoshinaga Y."/>
            <person name="Zwiers L.-H."/>
            <person name="Turgeon B."/>
            <person name="Goodwin S."/>
            <person name="Spatafora J."/>
            <person name="Crous P."/>
            <person name="Grigoriev I."/>
        </authorList>
    </citation>
    <scope>NUCLEOTIDE SEQUENCE</scope>
    <source>
        <strain evidence="1">CBS 183.55</strain>
    </source>
</reference>
<keyword evidence="2" id="KW-1185">Reference proteome</keyword>
<protein>
    <submittedName>
        <fullName evidence="1">Uncharacterized protein</fullName>
    </submittedName>
</protein>
<dbReference type="GeneID" id="54346850"/>
<dbReference type="AlphaFoldDB" id="A0A6A5R8X0"/>
<dbReference type="Proteomes" id="UP000800082">
    <property type="component" value="Unassembled WGS sequence"/>
</dbReference>
<evidence type="ECO:0000313" key="2">
    <source>
        <dbReference type="Proteomes" id="UP000800082"/>
    </source>
</evidence>
<proteinExistence type="predicted"/>
<gene>
    <name evidence="1" type="ORF">M421DRAFT_310762</name>
</gene>
<evidence type="ECO:0000313" key="1">
    <source>
        <dbReference type="EMBL" id="KAF1923628.1"/>
    </source>
</evidence>